<sequence>VVDRLDLRGWSTFANFAHAPTATPGTAGAEAAVKIVLDAILGDSFAAHEAALRRLHWEAWTLTAADLKRKVDGTDEAGPRKLPVAEIGARLQVLAPKISPLKLQGILEPSHASINLFAAMLDEGRLRYVEWARLTTRDQEVLGATEDQLLKAWRPDKAGIVREHKDTPRLEANVATDLLVHHALRRRGLCFSVAELMSFEVHESLIQFLFDAYYKEPTEGYQRVTLAQLALCDREALPALLPGTTDVRPKKRTPYMPAALKGGVPVDAEGAALCWNYNLGKCPVGEAPSVAGFGVDAAFEASGRAVCVTSTGGNIFVVQPEGPEVAFDAGRRVVLVAFCIDPVQQLKDDQRHELCLLGFRTLTLHHAPVKAWKVPCLKWDVQQFPDVEFCLQRLREGAVSFLFVVPPGGSQSPSAPLNQAVLNFLVLLLATLAETCTPFCLCLPRASVFWKPVFAQTVGLKHFLTDVDLCQYGCDRRRATRLLHNVPALCDLARRCDGSHVHAPWSAKAPDSHQQRHLPATFCDHVVQACLPLLSSSMLPSPLRPASAALQGSTKLHAVPAVVPEYKQVVRLRVSPDVPLPDEVPAGGCPSLPGVPAGAVRLTGGRLNQDLLNTSDLQQNPHVHVAYA</sequence>
<organism evidence="1 2">
    <name type="scientific">Symbiodinium necroappetens</name>
    <dbReference type="NCBI Taxonomy" id="1628268"/>
    <lineage>
        <taxon>Eukaryota</taxon>
        <taxon>Sar</taxon>
        <taxon>Alveolata</taxon>
        <taxon>Dinophyceae</taxon>
        <taxon>Suessiales</taxon>
        <taxon>Symbiodiniaceae</taxon>
        <taxon>Symbiodinium</taxon>
    </lineage>
</organism>
<protein>
    <submittedName>
        <fullName evidence="1">Uncharacterized protein</fullName>
    </submittedName>
</protein>
<reference evidence="1" key="1">
    <citation type="submission" date="2021-02" db="EMBL/GenBank/DDBJ databases">
        <authorList>
            <person name="Dougan E. K."/>
            <person name="Rhodes N."/>
            <person name="Thang M."/>
            <person name="Chan C."/>
        </authorList>
    </citation>
    <scope>NUCLEOTIDE SEQUENCE</scope>
</reference>
<feature type="non-terminal residue" evidence="1">
    <location>
        <position position="1"/>
    </location>
</feature>
<feature type="non-terminal residue" evidence="1">
    <location>
        <position position="628"/>
    </location>
</feature>
<comment type="caution">
    <text evidence="1">The sequence shown here is derived from an EMBL/GenBank/DDBJ whole genome shotgun (WGS) entry which is preliminary data.</text>
</comment>
<name>A0A812ZDI7_9DINO</name>
<dbReference type="Proteomes" id="UP000601435">
    <property type="component" value="Unassembled WGS sequence"/>
</dbReference>
<accession>A0A812ZDI7</accession>
<dbReference type="AlphaFoldDB" id="A0A812ZDI7"/>
<evidence type="ECO:0000313" key="1">
    <source>
        <dbReference type="EMBL" id="CAE7821922.1"/>
    </source>
</evidence>
<dbReference type="EMBL" id="CAJNJA010047079">
    <property type="protein sequence ID" value="CAE7821922.1"/>
    <property type="molecule type" value="Genomic_DNA"/>
</dbReference>
<proteinExistence type="predicted"/>
<evidence type="ECO:0000313" key="2">
    <source>
        <dbReference type="Proteomes" id="UP000601435"/>
    </source>
</evidence>
<gene>
    <name evidence="1" type="ORF">SNEC2469_LOCUS24465</name>
</gene>
<keyword evidence="2" id="KW-1185">Reference proteome</keyword>